<feature type="region of interest" description="Disordered" evidence="1">
    <location>
        <begin position="95"/>
        <end position="114"/>
    </location>
</feature>
<dbReference type="OMA" id="IWADIEN"/>
<dbReference type="SUPFAM" id="SSF101238">
    <property type="entry name" value="XPC-binding domain"/>
    <property type="match status" value="1"/>
</dbReference>
<dbReference type="EMBL" id="HE573026">
    <property type="protein sequence ID" value="CCC51470.1"/>
    <property type="molecule type" value="Genomic_DNA"/>
</dbReference>
<dbReference type="Pfam" id="PF09280">
    <property type="entry name" value="XPC-binding"/>
    <property type="match status" value="1"/>
</dbReference>
<feature type="compositionally biased region" description="Polar residues" evidence="1">
    <location>
        <begin position="933"/>
        <end position="942"/>
    </location>
</feature>
<evidence type="ECO:0000259" key="2">
    <source>
        <dbReference type="Pfam" id="PF09280"/>
    </source>
</evidence>
<feature type="region of interest" description="Disordered" evidence="1">
    <location>
        <begin position="930"/>
        <end position="951"/>
    </location>
</feature>
<evidence type="ECO:0000256" key="1">
    <source>
        <dbReference type="SAM" id="MobiDB-lite"/>
    </source>
</evidence>
<dbReference type="InterPro" id="IPR015360">
    <property type="entry name" value="XPC-bd"/>
</dbReference>
<dbReference type="VEuPathDB" id="TriTrypDB:TvY486_1005210"/>
<dbReference type="GO" id="GO:0003684">
    <property type="term" value="F:damaged DNA binding"/>
    <property type="evidence" value="ECO:0007669"/>
    <property type="project" value="InterPro"/>
</dbReference>
<proteinExistence type="predicted"/>
<feature type="region of interest" description="Disordered" evidence="1">
    <location>
        <begin position="1060"/>
        <end position="1100"/>
    </location>
</feature>
<sequence>MPMTTPTFGTPPTIFLKTVAGRKCAVEPPLTVQRLLDVAEDQLNLDRSTLKLFVDGKPVFTPGKKRSNSCELLEVVEVPSHGIIIVVGRPGRCSKIDHPKAGGKHHPSQQQTSSLYPNDMKFHFALGAETERNGSASSPSPPVTAFGSLGPPEFARGRDGLQSMLSVIRGRADDCSRALQDHPTMMSMVEYINRDQMRLREVLRFILYQEPELFVWIQTNTHLFLDIVNGSLRWSDTISSIRFLQAAIDSFRADVVIQGGGSGLTGCVMPRVTGGAQHPSSPEAERAAQLPPRALILDLFNESSSTGVMWSPVESEKNSSSVTHTTTDDTDRSLLEQLLLEPVVHEVEGACRGYEIAKEKLATAAENGTNTEALVSELSARLHDARASLLSGMEGFMTSPPSPDVLNKICTLGKLIWADIENWFVEQNDILNAFTACLAHSLFEAGRELLFAYYGACSDARNKETREQHPIPLSGLEKLPVLDPTVRWITANGAYDLAQELLAYSVHEEVGIVIYNQSHDGFTYAYIVSRGQVRVVSLMKDNEVKYELEELQRLYSLLDQSAGAPKSAKVQNIHKYNWFFLMWKLYDRLVNPLELYLPPPAFTLNASNSEVQHLCFIQPKTPNGVVIPFPSLISRTNFQSCAMQWACFTAYRPWHLILSLEVPWSPTVARSPSVTRVACPVLSQSKRLILPNEAMIRTGLITYVNVDGTHCVSFGREVVSANHFDVSSVTHQSATVGSGLWTCVPWGKWLRDAMGVIRAGMPAHAWVFGGGCVENNGKCNDKSALLVYEDKCSRELAPSERNQHLTKRVVSMSPVVDRRMPYNQSSDLFVSHVVGRESGVGIHRAALIPIFDMRERDATKVYNLFLGKLAEDKNMTAARAYRLALLQSWNEEFRDEPWYSAAVMLVNYGGPMKTLRSLYSTACKAEAGKQSKEALSNSTSPNGAEEALGGPRRRSKAMVAIRSTSNGRYIENYAVDVIYNVVLDSLSVARPKGLAAVLDCMISCLEESRTSLERSVKRRMQGKDISPTITDTSPVTQTVGALRNMSPRVPFVSSIREKVVSARGGQESEVAGEGQDNSTSSASPPPRSHSAERQKRLGER</sequence>
<protein>
    <recommendedName>
        <fullName evidence="2">XPC-binding domain-containing protein</fullName>
    </recommendedName>
</protein>
<gene>
    <name evidence="3" type="ORF">TVY486_1005210</name>
</gene>
<accession>G0U6G6</accession>
<dbReference type="AlphaFoldDB" id="G0U6G6"/>
<evidence type="ECO:0000313" key="3">
    <source>
        <dbReference type="EMBL" id="CCC51470.1"/>
    </source>
</evidence>
<organism evidence="3">
    <name type="scientific">Trypanosoma vivax (strain Y486)</name>
    <dbReference type="NCBI Taxonomy" id="1055687"/>
    <lineage>
        <taxon>Eukaryota</taxon>
        <taxon>Discoba</taxon>
        <taxon>Euglenozoa</taxon>
        <taxon>Kinetoplastea</taxon>
        <taxon>Metakinetoplastina</taxon>
        <taxon>Trypanosomatida</taxon>
        <taxon>Trypanosomatidae</taxon>
        <taxon>Trypanosoma</taxon>
        <taxon>Duttonella</taxon>
    </lineage>
</organism>
<dbReference type="InterPro" id="IPR036353">
    <property type="entry name" value="XPC-bd_sf"/>
</dbReference>
<dbReference type="GO" id="GO:0043161">
    <property type="term" value="P:proteasome-mediated ubiquitin-dependent protein catabolic process"/>
    <property type="evidence" value="ECO:0007669"/>
    <property type="project" value="InterPro"/>
</dbReference>
<feature type="domain" description="XPC-binding" evidence="2">
    <location>
        <begin position="178"/>
        <end position="230"/>
    </location>
</feature>
<dbReference type="GO" id="GO:0006289">
    <property type="term" value="P:nucleotide-excision repair"/>
    <property type="evidence" value="ECO:0007669"/>
    <property type="project" value="InterPro"/>
</dbReference>
<reference evidence="3" key="1">
    <citation type="journal article" date="2012" name="Proc. Natl. Acad. Sci. U.S.A.">
        <title>Antigenic diversity is generated by distinct evolutionary mechanisms in African trypanosome species.</title>
        <authorList>
            <person name="Jackson A.P."/>
            <person name="Berry A."/>
            <person name="Aslett M."/>
            <person name="Allison H.C."/>
            <person name="Burton P."/>
            <person name="Vavrova-Anderson J."/>
            <person name="Brown R."/>
            <person name="Browne H."/>
            <person name="Corton N."/>
            <person name="Hauser H."/>
            <person name="Gamble J."/>
            <person name="Gilderthorp R."/>
            <person name="Marcello L."/>
            <person name="McQuillan J."/>
            <person name="Otto T.D."/>
            <person name="Quail M.A."/>
            <person name="Sanders M.J."/>
            <person name="van Tonder A."/>
            <person name="Ginger M.L."/>
            <person name="Field M.C."/>
            <person name="Barry J.D."/>
            <person name="Hertz-Fowler C."/>
            <person name="Berriman M."/>
        </authorList>
    </citation>
    <scope>NUCLEOTIDE SEQUENCE</scope>
    <source>
        <strain evidence="3">Y486</strain>
    </source>
</reference>
<name>G0U6G6_TRYVY</name>
<feature type="compositionally biased region" description="Basic and acidic residues" evidence="1">
    <location>
        <begin position="1089"/>
        <end position="1100"/>
    </location>
</feature>